<dbReference type="Proteomes" id="UP000528734">
    <property type="component" value="Unassembled WGS sequence"/>
</dbReference>
<feature type="signal peptide" evidence="1">
    <location>
        <begin position="1"/>
        <end position="21"/>
    </location>
</feature>
<evidence type="ECO:0000256" key="1">
    <source>
        <dbReference type="SAM" id="SignalP"/>
    </source>
</evidence>
<dbReference type="Pfam" id="PF16868">
    <property type="entry name" value="NMT1_3"/>
    <property type="match status" value="1"/>
</dbReference>
<dbReference type="SUPFAM" id="SSF53850">
    <property type="entry name" value="Periplasmic binding protein-like II"/>
    <property type="match status" value="1"/>
</dbReference>
<dbReference type="EMBL" id="JAAVLW010000007">
    <property type="protein sequence ID" value="NOJ49437.1"/>
    <property type="molecule type" value="Genomic_DNA"/>
</dbReference>
<keyword evidence="3" id="KW-1185">Reference proteome</keyword>
<accession>A0A7Y4H9Z3</accession>
<dbReference type="NCBIfam" id="TIGR02122">
    <property type="entry name" value="TRAP_TAXI"/>
    <property type="match status" value="1"/>
</dbReference>
<proteinExistence type="predicted"/>
<dbReference type="AlphaFoldDB" id="A0A7Y4H9Z3"/>
<dbReference type="Gene3D" id="3.40.190.10">
    <property type="entry name" value="Periplasmic binding protein-like II"/>
    <property type="match status" value="2"/>
</dbReference>
<dbReference type="RefSeq" id="WP_171712496.1">
    <property type="nucleotide sequence ID" value="NZ_JAAVLW010000007.1"/>
</dbReference>
<keyword evidence="1" id="KW-0732">Signal</keyword>
<evidence type="ECO:0000313" key="2">
    <source>
        <dbReference type="EMBL" id="NOJ49437.1"/>
    </source>
</evidence>
<evidence type="ECO:0000313" key="3">
    <source>
        <dbReference type="Proteomes" id="UP000528734"/>
    </source>
</evidence>
<dbReference type="PANTHER" id="PTHR42941:SF1">
    <property type="entry name" value="SLL1037 PROTEIN"/>
    <property type="match status" value="1"/>
</dbReference>
<dbReference type="PANTHER" id="PTHR42941">
    <property type="entry name" value="SLL1037 PROTEIN"/>
    <property type="match status" value="1"/>
</dbReference>
<protein>
    <submittedName>
        <fullName evidence="2">TAXI family TRAP transporter solute-binding subunit</fullName>
    </submittedName>
</protein>
<reference evidence="2 3" key="1">
    <citation type="submission" date="2020-03" db="EMBL/GenBank/DDBJ databases">
        <title>Bradyrhizobium diversity isolated from nodules of Muelleranthus trifoliolatus.</title>
        <authorList>
            <person name="Klepa M."/>
            <person name="Helene L."/>
            <person name="Hungria M."/>
        </authorList>
    </citation>
    <scope>NUCLEOTIDE SEQUENCE [LARGE SCALE GENOMIC DNA]</scope>
    <source>
        <strain evidence="2 3">WSM 1744</strain>
    </source>
</reference>
<comment type="caution">
    <text evidence="2">The sequence shown here is derived from an EMBL/GenBank/DDBJ whole genome shotgun (WGS) entry which is preliminary data.</text>
</comment>
<gene>
    <name evidence="2" type="ORF">HCN50_24850</name>
</gene>
<feature type="chain" id="PRO_5030795666" evidence="1">
    <location>
        <begin position="22"/>
        <end position="309"/>
    </location>
</feature>
<dbReference type="InterPro" id="IPR011852">
    <property type="entry name" value="TRAP_TAXI"/>
</dbReference>
<organism evidence="2 3">
    <name type="scientific">Bradyrhizobium archetypum</name>
    <dbReference type="NCBI Taxonomy" id="2721160"/>
    <lineage>
        <taxon>Bacteria</taxon>
        <taxon>Pseudomonadati</taxon>
        <taxon>Pseudomonadota</taxon>
        <taxon>Alphaproteobacteria</taxon>
        <taxon>Hyphomicrobiales</taxon>
        <taxon>Nitrobacteraceae</taxon>
        <taxon>Bradyrhizobium</taxon>
    </lineage>
</organism>
<sequence>MKLPVLAVVLAMSLSAAPQMGIVTGGVTGTYIKIGEDIKKIVEPSHISLQVFESAGSIQNVFDVRRKRGVQLGIVQSDVLDYIRDISDDHELKAIAAKLAAVYPLYKEEVHVLGDLSLKSLQDLHGKRVAIGPQRSGTYLTAKTIFFQTGITPSKEVFLGGKEALDSLRKGEIDAMFYVAGAPATLFSENTTGDDKFQLIGVDDKALDSYLTTVIPAGTYKWQESEVRTVAVKAVLITFSYAGEQCQNVAKVAKIIRENKDWLDVNGHPKWREVNLDERLPKWPQYECVAATQEQPQPKPKGPNIKIVR</sequence>
<name>A0A7Y4H9Z3_9BRAD</name>